<reference evidence="5 6" key="1">
    <citation type="journal article" date="2019" name="Syst. Appl. Microbiol.">
        <title>Oenococcus sicerae sp. nov., isolated from French cider.</title>
        <authorList>
            <person name="Cousin F.J."/>
            <person name="Le Guellec R."/>
            <person name="Chagnot C."/>
            <person name="Goux D."/>
            <person name="Dalmasso M."/>
            <person name="Laplace J.M."/>
            <person name="Cretenet M."/>
        </authorList>
    </citation>
    <scope>NUCLEOTIDE SEQUENCE [LARGE SCALE GENOMIC DNA]</scope>
    <source>
        <strain evidence="5 6">UCMA 15228</strain>
    </source>
</reference>
<dbReference type="GO" id="GO:0005524">
    <property type="term" value="F:ATP binding"/>
    <property type="evidence" value="ECO:0007669"/>
    <property type="project" value="UniProtKB-KW"/>
</dbReference>
<dbReference type="EMBL" id="SDWY01000002">
    <property type="protein sequence ID" value="MDN6900391.1"/>
    <property type="molecule type" value="Genomic_DNA"/>
</dbReference>
<keyword evidence="6" id="KW-1185">Reference proteome</keyword>
<evidence type="ECO:0000256" key="1">
    <source>
        <dbReference type="ARBA" id="ARBA00022741"/>
    </source>
</evidence>
<evidence type="ECO:0000256" key="2">
    <source>
        <dbReference type="ARBA" id="ARBA00022840"/>
    </source>
</evidence>
<dbReference type="Gene3D" id="3.40.50.300">
    <property type="entry name" value="P-loop containing nucleotide triphosphate hydrolases"/>
    <property type="match status" value="3"/>
</dbReference>
<keyword evidence="1" id="KW-0547">Nucleotide-binding</keyword>
<sequence length="448" mass="50364">MYLTIKNLTKYLDSQLLFNIDYLTVDHVAQIGIIGDNGQGKTTLLNILAQKDRAFSGYLQVKGRSTFVRQLNDFNDLSGGQKTRALLEEAFIQRPELLLLDEPTTHLDEQNVNWLLQRLGRFSGIVIAVSHDRYFLDHFAETIWSFSDHRVKEFKGSLDHFERGLTSRRSHEQKAYQAAGKHRQKLEKTAQITKEHADKLSKSSVRNPVIAKKARALYQLVKNNQRQIENLESVKKVFHKKALKLQNPIDLPQGKKLMKVLNLPVKRNSQTLIDDLTFGIATADKLALIGENGSGKSTAIERILASSAPMVTRSETLKIGYFHQDLGQLDDHKTLLQNILDASLENEQTARDFLGAFGMRRDKVFQATASLSGGEKVKLSLIQVLLSGADLLILDEPTNFLDLSAVAALEQFLIDYSGGLLLVSHDLALVEAVCNKILKIEKQRIIEI</sequence>
<keyword evidence="2 4" id="KW-0067">ATP-binding</keyword>
<name>A0AAJ1R9T4_9LACO</name>
<dbReference type="PANTHER" id="PTHR42855">
    <property type="entry name" value="ABC TRANSPORTER ATP-BINDING SUBUNIT"/>
    <property type="match status" value="1"/>
</dbReference>
<feature type="domain" description="ABC transporter" evidence="3">
    <location>
        <begin position="258"/>
        <end position="448"/>
    </location>
</feature>
<dbReference type="GO" id="GO:0016887">
    <property type="term" value="F:ATP hydrolysis activity"/>
    <property type="evidence" value="ECO:0007669"/>
    <property type="project" value="InterPro"/>
</dbReference>
<dbReference type="PANTHER" id="PTHR42855:SF2">
    <property type="entry name" value="DRUG RESISTANCE ABC TRANSPORTER,ATP-BINDING PROTEIN"/>
    <property type="match status" value="1"/>
</dbReference>
<gene>
    <name evidence="5" type="ORF">DLJ48_05225</name>
    <name evidence="4" type="ORF">EVC35_05150</name>
</gene>
<dbReference type="Proteomes" id="UP000286907">
    <property type="component" value="Chromosome"/>
</dbReference>
<evidence type="ECO:0000313" key="4">
    <source>
        <dbReference type="EMBL" id="MDN6900391.1"/>
    </source>
</evidence>
<organism evidence="4 7">
    <name type="scientific">Oenococcus sicerae</name>
    <dbReference type="NCBI Taxonomy" id="2203724"/>
    <lineage>
        <taxon>Bacteria</taxon>
        <taxon>Bacillati</taxon>
        <taxon>Bacillota</taxon>
        <taxon>Bacilli</taxon>
        <taxon>Lactobacillales</taxon>
        <taxon>Lactobacillaceae</taxon>
        <taxon>Oenococcus</taxon>
    </lineage>
</organism>
<dbReference type="PROSITE" id="PS00211">
    <property type="entry name" value="ABC_TRANSPORTER_1"/>
    <property type="match status" value="1"/>
</dbReference>
<dbReference type="SUPFAM" id="SSF52540">
    <property type="entry name" value="P-loop containing nucleoside triphosphate hydrolases"/>
    <property type="match status" value="2"/>
</dbReference>
<dbReference type="EMBL" id="CP029684">
    <property type="protein sequence ID" value="QAS69968.1"/>
    <property type="molecule type" value="Genomic_DNA"/>
</dbReference>
<dbReference type="Proteomes" id="UP001167919">
    <property type="component" value="Unassembled WGS sequence"/>
</dbReference>
<dbReference type="CDD" id="cd03221">
    <property type="entry name" value="ABCF_EF-3"/>
    <property type="match status" value="2"/>
</dbReference>
<evidence type="ECO:0000313" key="6">
    <source>
        <dbReference type="Proteomes" id="UP000286907"/>
    </source>
</evidence>
<dbReference type="AlphaFoldDB" id="A0AAJ1R9T4"/>
<dbReference type="RefSeq" id="WP_128686441.1">
    <property type="nucleotide sequence ID" value="NZ_CP029684.2"/>
</dbReference>
<evidence type="ECO:0000313" key="5">
    <source>
        <dbReference type="EMBL" id="QAS69968.1"/>
    </source>
</evidence>
<dbReference type="Pfam" id="PF00005">
    <property type="entry name" value="ABC_tran"/>
    <property type="match status" value="3"/>
</dbReference>
<reference evidence="5" key="3">
    <citation type="submission" date="2020-01" db="EMBL/GenBank/DDBJ databases">
        <authorList>
            <person name="Cousin F.J."/>
            <person name="Le Guellec R."/>
            <person name="Cretenet M."/>
        </authorList>
    </citation>
    <scope>NUCLEOTIDE SEQUENCE</scope>
    <source>
        <strain evidence="5">UCMA 15228</strain>
    </source>
</reference>
<protein>
    <submittedName>
        <fullName evidence="4">ABC-F family ATP-binding cassette domain-containing protein</fullName>
    </submittedName>
</protein>
<dbReference type="InterPro" id="IPR027417">
    <property type="entry name" value="P-loop_NTPase"/>
</dbReference>
<dbReference type="InterPro" id="IPR051309">
    <property type="entry name" value="ABCF_ATPase"/>
</dbReference>
<dbReference type="InterPro" id="IPR017871">
    <property type="entry name" value="ABC_transporter-like_CS"/>
</dbReference>
<dbReference type="PROSITE" id="PS50893">
    <property type="entry name" value="ABC_TRANSPORTER_2"/>
    <property type="match status" value="1"/>
</dbReference>
<evidence type="ECO:0000313" key="7">
    <source>
        <dbReference type="Proteomes" id="UP001167919"/>
    </source>
</evidence>
<evidence type="ECO:0000259" key="3">
    <source>
        <dbReference type="PROSITE" id="PS50893"/>
    </source>
</evidence>
<dbReference type="InterPro" id="IPR003593">
    <property type="entry name" value="AAA+_ATPase"/>
</dbReference>
<reference evidence="4" key="2">
    <citation type="submission" date="2019-01" db="EMBL/GenBank/DDBJ databases">
        <title>Oenococcus sicerae UCMA17102.</title>
        <authorList>
            <person name="Cousin F.J."/>
            <person name="Le Guellec R."/>
            <person name="Cretenet M."/>
        </authorList>
    </citation>
    <scope>NUCLEOTIDE SEQUENCE</scope>
    <source>
        <strain evidence="4">UCMA17102</strain>
    </source>
</reference>
<dbReference type="SMART" id="SM00382">
    <property type="entry name" value="AAA"/>
    <property type="match status" value="2"/>
</dbReference>
<dbReference type="InterPro" id="IPR003439">
    <property type="entry name" value="ABC_transporter-like_ATP-bd"/>
</dbReference>
<accession>A0AAJ1R9T4</accession>
<proteinExistence type="predicted"/>